<keyword evidence="2" id="KW-0547">Nucleotide-binding</keyword>
<evidence type="ECO:0000259" key="4">
    <source>
        <dbReference type="PROSITE" id="PS50893"/>
    </source>
</evidence>
<evidence type="ECO:0000256" key="2">
    <source>
        <dbReference type="ARBA" id="ARBA00022741"/>
    </source>
</evidence>
<dbReference type="SUPFAM" id="SSF52540">
    <property type="entry name" value="P-loop containing nucleoside triphosphate hydrolases"/>
    <property type="match status" value="1"/>
</dbReference>
<protein>
    <submittedName>
        <fullName evidence="5">ABC transporter ATP-binding protein</fullName>
    </submittedName>
</protein>
<name>A0ABY6YXW6_9BACL</name>
<dbReference type="Gene3D" id="3.40.50.300">
    <property type="entry name" value="P-loop containing nucleotide triphosphate hydrolases"/>
    <property type="match status" value="1"/>
</dbReference>
<proteinExistence type="predicted"/>
<dbReference type="EMBL" id="CP104064">
    <property type="protein sequence ID" value="WAH35460.1"/>
    <property type="molecule type" value="Genomic_DNA"/>
</dbReference>
<evidence type="ECO:0000313" key="5">
    <source>
        <dbReference type="EMBL" id="WAH35460.1"/>
    </source>
</evidence>
<dbReference type="GO" id="GO:0005524">
    <property type="term" value="F:ATP binding"/>
    <property type="evidence" value="ECO:0007669"/>
    <property type="project" value="UniProtKB-KW"/>
</dbReference>
<dbReference type="PANTHER" id="PTHR42939">
    <property type="entry name" value="ABC TRANSPORTER ATP-BINDING PROTEIN ALBC-RELATED"/>
    <property type="match status" value="1"/>
</dbReference>
<evidence type="ECO:0000256" key="1">
    <source>
        <dbReference type="ARBA" id="ARBA00022448"/>
    </source>
</evidence>
<dbReference type="InterPro" id="IPR027417">
    <property type="entry name" value="P-loop_NTPase"/>
</dbReference>
<evidence type="ECO:0000256" key="3">
    <source>
        <dbReference type="ARBA" id="ARBA00022840"/>
    </source>
</evidence>
<dbReference type="InterPro" id="IPR003593">
    <property type="entry name" value="AAA+_ATPase"/>
</dbReference>
<gene>
    <name evidence="5" type="ORF">NZD86_14275</name>
</gene>
<feature type="domain" description="ABC transporter" evidence="4">
    <location>
        <begin position="5"/>
        <end position="231"/>
    </location>
</feature>
<keyword evidence="6" id="KW-1185">Reference proteome</keyword>
<keyword evidence="3 5" id="KW-0067">ATP-binding</keyword>
<organism evidence="5 6">
    <name type="scientific">Alicyclobacillus dauci</name>
    <dbReference type="NCBI Taxonomy" id="1475485"/>
    <lineage>
        <taxon>Bacteria</taxon>
        <taxon>Bacillati</taxon>
        <taxon>Bacillota</taxon>
        <taxon>Bacilli</taxon>
        <taxon>Bacillales</taxon>
        <taxon>Alicyclobacillaceae</taxon>
        <taxon>Alicyclobacillus</taxon>
    </lineage>
</organism>
<dbReference type="CDD" id="cd03230">
    <property type="entry name" value="ABC_DR_subfamily_A"/>
    <property type="match status" value="1"/>
</dbReference>
<dbReference type="RefSeq" id="WP_268042737.1">
    <property type="nucleotide sequence ID" value="NZ_CP104064.1"/>
</dbReference>
<dbReference type="PROSITE" id="PS50893">
    <property type="entry name" value="ABC_TRANSPORTER_2"/>
    <property type="match status" value="1"/>
</dbReference>
<evidence type="ECO:0000313" key="6">
    <source>
        <dbReference type="Proteomes" id="UP001164803"/>
    </source>
</evidence>
<dbReference type="Proteomes" id="UP001164803">
    <property type="component" value="Chromosome"/>
</dbReference>
<dbReference type="InterPro" id="IPR003439">
    <property type="entry name" value="ABC_transporter-like_ATP-bd"/>
</dbReference>
<dbReference type="InterPro" id="IPR051782">
    <property type="entry name" value="ABC_Transporter_VariousFunc"/>
</dbReference>
<keyword evidence="1" id="KW-0813">Transport</keyword>
<accession>A0ABY6YXW6</accession>
<dbReference type="PANTHER" id="PTHR42939:SF1">
    <property type="entry name" value="ABC TRANSPORTER ATP-BINDING PROTEIN ALBC-RELATED"/>
    <property type="match status" value="1"/>
</dbReference>
<dbReference type="Pfam" id="PF00005">
    <property type="entry name" value="ABC_tran"/>
    <property type="match status" value="1"/>
</dbReference>
<dbReference type="SMART" id="SM00382">
    <property type="entry name" value="AAA"/>
    <property type="match status" value="1"/>
</dbReference>
<sequence length="304" mass="33326">MSSIVEIKHVSKEIDGRSVLSGVDLAISAGSVYGIVGANGAGKTTLLRLLNGVYRPSSGEIHIFGQPMPEEAAAIRQRVHLVSSDGSFYPGFRVKDLFRYASMLYSSWDHQRCNTLIAALELPVEQSIRTLSLGMQMQLRLAVALCSRPDILLLDEPTNGLDPVVRRQFLQLIVQEVAGTGMTVVMATHRFEDLEAIADGISVLYQGRLLLSGMLEDLKTQFHEVIAVADGSISADVWNFPGIQSMQSRGAIHSCIVKGDTTRLCEQLESAGVLHIDILPLSLEELFRAVMRKEGYSRDAVFLL</sequence>
<reference evidence="5" key="1">
    <citation type="submission" date="2022-08" db="EMBL/GenBank/DDBJ databases">
        <title>Alicyclobacillus dauci DSM2870, complete genome.</title>
        <authorList>
            <person name="Wang Q."/>
            <person name="Cai R."/>
            <person name="Wang Z."/>
        </authorList>
    </citation>
    <scope>NUCLEOTIDE SEQUENCE</scope>
    <source>
        <strain evidence="5">DSM 28700</strain>
    </source>
</reference>